<dbReference type="Proteomes" id="UP000828390">
    <property type="component" value="Unassembled WGS sequence"/>
</dbReference>
<comment type="caution">
    <text evidence="1">The sequence shown here is derived from an EMBL/GenBank/DDBJ whole genome shotgun (WGS) entry which is preliminary data.</text>
</comment>
<reference evidence="1" key="2">
    <citation type="submission" date="2020-11" db="EMBL/GenBank/DDBJ databases">
        <authorList>
            <person name="McCartney M.A."/>
            <person name="Auch B."/>
            <person name="Kono T."/>
            <person name="Mallez S."/>
            <person name="Becker A."/>
            <person name="Gohl D.M."/>
            <person name="Silverstein K.A.T."/>
            <person name="Koren S."/>
            <person name="Bechman K.B."/>
            <person name="Herman A."/>
            <person name="Abrahante J.E."/>
            <person name="Garbe J."/>
        </authorList>
    </citation>
    <scope>NUCLEOTIDE SEQUENCE</scope>
    <source>
        <strain evidence="1">Duluth1</strain>
        <tissue evidence="1">Whole animal</tissue>
    </source>
</reference>
<organism evidence="1 2">
    <name type="scientific">Dreissena polymorpha</name>
    <name type="common">Zebra mussel</name>
    <name type="synonym">Mytilus polymorpha</name>
    <dbReference type="NCBI Taxonomy" id="45954"/>
    <lineage>
        <taxon>Eukaryota</taxon>
        <taxon>Metazoa</taxon>
        <taxon>Spiralia</taxon>
        <taxon>Lophotrochozoa</taxon>
        <taxon>Mollusca</taxon>
        <taxon>Bivalvia</taxon>
        <taxon>Autobranchia</taxon>
        <taxon>Heteroconchia</taxon>
        <taxon>Euheterodonta</taxon>
        <taxon>Imparidentia</taxon>
        <taxon>Neoheterodontei</taxon>
        <taxon>Myida</taxon>
        <taxon>Dreissenoidea</taxon>
        <taxon>Dreissenidae</taxon>
        <taxon>Dreissena</taxon>
    </lineage>
</organism>
<protein>
    <submittedName>
        <fullName evidence="1">Uncharacterized protein</fullName>
    </submittedName>
</protein>
<sequence>MLQTLHWNILAHRRMTNSLIMLYKTHHHAASQRGPLSPYPYKKLKLFNPHITYPESHEFLLSPHYKLLERSFIPGQIKPRSRFLQSETRGG</sequence>
<dbReference type="EMBL" id="JAIWYP010000003">
    <property type="protein sequence ID" value="KAH3848338.1"/>
    <property type="molecule type" value="Genomic_DNA"/>
</dbReference>
<evidence type="ECO:0000313" key="1">
    <source>
        <dbReference type="EMBL" id="KAH3848338.1"/>
    </source>
</evidence>
<accession>A0A9D4QZ89</accession>
<keyword evidence="2" id="KW-1185">Reference proteome</keyword>
<evidence type="ECO:0000313" key="2">
    <source>
        <dbReference type="Proteomes" id="UP000828390"/>
    </source>
</evidence>
<dbReference type="AlphaFoldDB" id="A0A9D4QZ89"/>
<proteinExistence type="predicted"/>
<gene>
    <name evidence="1" type="ORF">DPMN_090698</name>
</gene>
<reference evidence="1" key="1">
    <citation type="journal article" date="2019" name="bioRxiv">
        <title>The Genome of the Zebra Mussel, Dreissena polymorpha: A Resource for Invasive Species Research.</title>
        <authorList>
            <person name="McCartney M.A."/>
            <person name="Auch B."/>
            <person name="Kono T."/>
            <person name="Mallez S."/>
            <person name="Zhang Y."/>
            <person name="Obille A."/>
            <person name="Becker A."/>
            <person name="Abrahante J.E."/>
            <person name="Garbe J."/>
            <person name="Badalamenti J.P."/>
            <person name="Herman A."/>
            <person name="Mangelson H."/>
            <person name="Liachko I."/>
            <person name="Sullivan S."/>
            <person name="Sone E.D."/>
            <person name="Koren S."/>
            <person name="Silverstein K.A.T."/>
            <person name="Beckman K.B."/>
            <person name="Gohl D.M."/>
        </authorList>
    </citation>
    <scope>NUCLEOTIDE SEQUENCE</scope>
    <source>
        <strain evidence="1">Duluth1</strain>
        <tissue evidence="1">Whole animal</tissue>
    </source>
</reference>
<name>A0A9D4QZ89_DREPO</name>